<dbReference type="GO" id="GO:0015144">
    <property type="term" value="F:carbohydrate transmembrane transporter activity"/>
    <property type="evidence" value="ECO:0007669"/>
    <property type="project" value="InterPro"/>
</dbReference>
<evidence type="ECO:0000313" key="9">
    <source>
        <dbReference type="EMBL" id="KYP74719.1"/>
    </source>
</evidence>
<feature type="domain" description="Major facilitator superfamily (MFS) profile" evidence="8">
    <location>
        <begin position="1"/>
        <end position="160"/>
    </location>
</feature>
<dbReference type="Gene3D" id="1.20.1250.20">
    <property type="entry name" value="MFS general substrate transporter like domains"/>
    <property type="match status" value="1"/>
</dbReference>
<sequence>MFYAPMLFSSIGFKDDAALMSVVITGVVNVVATCVSIYGVDKWGRRALFLEGGVLLEPSLEWMETLVICQSGMLLLWFSSFAFAWSWGPLGWLVPSEIFPLEICSTAQSITVAVNMLSTLLVAQVFLQMLCHIKFALFIFFAFFVLFMSFFFYFFLPETKGIPIEEMPKVWKAHPFWARFVQHHDYDNRVQMGKGPIVKCS</sequence>
<dbReference type="PANTHER" id="PTHR23500:SF574">
    <property type="entry name" value="SUGAR TRANSPORT PROTEIN 1"/>
    <property type="match status" value="1"/>
</dbReference>
<organism evidence="9 10">
    <name type="scientific">Cajanus cajan</name>
    <name type="common">Pigeon pea</name>
    <name type="synonym">Cajanus indicus</name>
    <dbReference type="NCBI Taxonomy" id="3821"/>
    <lineage>
        <taxon>Eukaryota</taxon>
        <taxon>Viridiplantae</taxon>
        <taxon>Streptophyta</taxon>
        <taxon>Embryophyta</taxon>
        <taxon>Tracheophyta</taxon>
        <taxon>Spermatophyta</taxon>
        <taxon>Magnoliopsida</taxon>
        <taxon>eudicotyledons</taxon>
        <taxon>Gunneridae</taxon>
        <taxon>Pentapetalae</taxon>
        <taxon>rosids</taxon>
        <taxon>fabids</taxon>
        <taxon>Fabales</taxon>
        <taxon>Fabaceae</taxon>
        <taxon>Papilionoideae</taxon>
        <taxon>50 kb inversion clade</taxon>
        <taxon>NPAAA clade</taxon>
        <taxon>indigoferoid/millettioid clade</taxon>
        <taxon>Phaseoleae</taxon>
        <taxon>Cajanus</taxon>
    </lineage>
</organism>
<dbReference type="OMA" id="CHIKFAL"/>
<name>A0A151U613_CAJCA</name>
<evidence type="ECO:0000256" key="3">
    <source>
        <dbReference type="ARBA" id="ARBA00022448"/>
    </source>
</evidence>
<dbReference type="InterPro" id="IPR020846">
    <property type="entry name" value="MFS_dom"/>
</dbReference>
<evidence type="ECO:0000256" key="1">
    <source>
        <dbReference type="ARBA" id="ARBA00004141"/>
    </source>
</evidence>
<dbReference type="Proteomes" id="UP000075243">
    <property type="component" value="Chromosome 2"/>
</dbReference>
<dbReference type="InterPro" id="IPR005829">
    <property type="entry name" value="Sugar_transporter_CS"/>
</dbReference>
<keyword evidence="10" id="KW-1185">Reference proteome</keyword>
<dbReference type="PANTHER" id="PTHR23500">
    <property type="entry name" value="SOLUTE CARRIER FAMILY 2, FACILITATED GLUCOSE TRANSPORTER"/>
    <property type="match status" value="1"/>
</dbReference>
<evidence type="ECO:0000256" key="2">
    <source>
        <dbReference type="ARBA" id="ARBA00010992"/>
    </source>
</evidence>
<dbReference type="InterPro" id="IPR005828">
    <property type="entry name" value="MFS_sugar_transport-like"/>
</dbReference>
<dbReference type="AlphaFoldDB" id="A0A151U613"/>
<keyword evidence="4 7" id="KW-0812">Transmembrane</keyword>
<keyword evidence="5 7" id="KW-1133">Transmembrane helix</keyword>
<protein>
    <submittedName>
        <fullName evidence="9">Sugar transport protein 1</fullName>
    </submittedName>
</protein>
<evidence type="ECO:0000256" key="5">
    <source>
        <dbReference type="ARBA" id="ARBA00022989"/>
    </source>
</evidence>
<comment type="subcellular location">
    <subcellularLocation>
        <location evidence="1">Membrane</location>
        <topology evidence="1">Multi-pass membrane protein</topology>
    </subcellularLocation>
</comment>
<evidence type="ECO:0000259" key="8">
    <source>
        <dbReference type="PROSITE" id="PS50850"/>
    </source>
</evidence>
<accession>A0A151U613</accession>
<dbReference type="Gramene" id="C.cajan_07207.t">
    <property type="protein sequence ID" value="C.cajan_07207.t"/>
    <property type="gene ID" value="C.cajan_07207"/>
</dbReference>
<evidence type="ECO:0000256" key="4">
    <source>
        <dbReference type="ARBA" id="ARBA00022692"/>
    </source>
</evidence>
<proteinExistence type="inferred from homology"/>
<dbReference type="PROSITE" id="PS00216">
    <property type="entry name" value="SUGAR_TRANSPORT_1"/>
    <property type="match status" value="1"/>
</dbReference>
<evidence type="ECO:0000256" key="6">
    <source>
        <dbReference type="ARBA" id="ARBA00023136"/>
    </source>
</evidence>
<keyword evidence="9" id="KW-0762">Sugar transport</keyword>
<comment type="similarity">
    <text evidence="2">Belongs to the major facilitator superfamily. Sugar transporter (TC 2.A.1.1) family.</text>
</comment>
<feature type="transmembrane region" description="Helical" evidence="7">
    <location>
        <begin position="99"/>
        <end position="123"/>
    </location>
</feature>
<dbReference type="STRING" id="3821.A0A151U613"/>
<dbReference type="PROSITE" id="PS50850">
    <property type="entry name" value="MFS"/>
    <property type="match status" value="1"/>
</dbReference>
<gene>
    <name evidence="9" type="ORF">KK1_007409</name>
</gene>
<reference evidence="9 10" key="1">
    <citation type="journal article" date="2012" name="Nat. Biotechnol.">
        <title>Draft genome sequence of pigeonpea (Cajanus cajan), an orphan legume crop of resource-poor farmers.</title>
        <authorList>
            <person name="Varshney R.K."/>
            <person name="Chen W."/>
            <person name="Li Y."/>
            <person name="Bharti A.K."/>
            <person name="Saxena R.K."/>
            <person name="Schlueter J.A."/>
            <person name="Donoghue M.T."/>
            <person name="Azam S."/>
            <person name="Fan G."/>
            <person name="Whaley A.M."/>
            <person name="Farmer A.D."/>
            <person name="Sheridan J."/>
            <person name="Iwata A."/>
            <person name="Tuteja R."/>
            <person name="Penmetsa R.V."/>
            <person name="Wu W."/>
            <person name="Upadhyaya H.D."/>
            <person name="Yang S.P."/>
            <person name="Shah T."/>
            <person name="Saxena K.B."/>
            <person name="Michael T."/>
            <person name="McCombie W.R."/>
            <person name="Yang B."/>
            <person name="Zhang G."/>
            <person name="Yang H."/>
            <person name="Wang J."/>
            <person name="Spillane C."/>
            <person name="Cook D.R."/>
            <person name="May G.D."/>
            <person name="Xu X."/>
            <person name="Jackson S.A."/>
        </authorList>
    </citation>
    <scope>NUCLEOTIDE SEQUENCE [LARGE SCALE GENOMIC DNA]</scope>
    <source>
        <strain evidence="10">cv. Asha</strain>
    </source>
</reference>
<dbReference type="InterPro" id="IPR036259">
    <property type="entry name" value="MFS_trans_sf"/>
</dbReference>
<dbReference type="InterPro" id="IPR045262">
    <property type="entry name" value="STP/PLT_plant"/>
</dbReference>
<dbReference type="Pfam" id="PF00083">
    <property type="entry name" value="Sugar_tr"/>
    <property type="match status" value="1"/>
</dbReference>
<keyword evidence="6 7" id="KW-0472">Membrane</keyword>
<keyword evidence="3" id="KW-0813">Transport</keyword>
<dbReference type="GO" id="GO:0016020">
    <property type="term" value="C:membrane"/>
    <property type="evidence" value="ECO:0007669"/>
    <property type="project" value="UniProtKB-SubCell"/>
</dbReference>
<feature type="transmembrane region" description="Helical" evidence="7">
    <location>
        <begin position="135"/>
        <end position="156"/>
    </location>
</feature>
<dbReference type="SUPFAM" id="SSF103473">
    <property type="entry name" value="MFS general substrate transporter"/>
    <property type="match status" value="1"/>
</dbReference>
<feature type="transmembrane region" description="Helical" evidence="7">
    <location>
        <begin position="66"/>
        <end position="87"/>
    </location>
</feature>
<evidence type="ECO:0000256" key="7">
    <source>
        <dbReference type="SAM" id="Phobius"/>
    </source>
</evidence>
<evidence type="ECO:0000313" key="10">
    <source>
        <dbReference type="Proteomes" id="UP000075243"/>
    </source>
</evidence>
<dbReference type="EMBL" id="CM003604">
    <property type="protein sequence ID" value="KYP74719.1"/>
    <property type="molecule type" value="Genomic_DNA"/>
</dbReference>
<feature type="transmembrane region" description="Helical" evidence="7">
    <location>
        <begin position="20"/>
        <end position="40"/>
    </location>
</feature>